<feature type="signal peptide" evidence="3">
    <location>
        <begin position="1"/>
        <end position="22"/>
    </location>
</feature>
<keyword evidence="6" id="KW-1185">Reference proteome</keyword>
<dbReference type="Proteomes" id="UP000054321">
    <property type="component" value="Unassembled WGS sequence"/>
</dbReference>
<reference evidence="5 6" key="1">
    <citation type="submission" date="2014-04" db="EMBL/GenBank/DDBJ databases">
        <authorList>
            <consortium name="DOE Joint Genome Institute"/>
            <person name="Kuo A."/>
            <person name="Martino E."/>
            <person name="Perotto S."/>
            <person name="Kohler A."/>
            <person name="Nagy L.G."/>
            <person name="Floudas D."/>
            <person name="Copeland A."/>
            <person name="Barry K.W."/>
            <person name="Cichocki N."/>
            <person name="Veneault-Fourrey C."/>
            <person name="LaButti K."/>
            <person name="Lindquist E.A."/>
            <person name="Lipzen A."/>
            <person name="Lundell T."/>
            <person name="Morin E."/>
            <person name="Murat C."/>
            <person name="Sun H."/>
            <person name="Tunlid A."/>
            <person name="Henrissat B."/>
            <person name="Grigoriev I.V."/>
            <person name="Hibbett D.S."/>
            <person name="Martin F."/>
            <person name="Nordberg H.P."/>
            <person name="Cantor M.N."/>
            <person name="Hua S.X."/>
        </authorList>
    </citation>
    <scope>NUCLEOTIDE SEQUENCE [LARGE SCALE GENOMIC DNA]</scope>
    <source>
        <strain evidence="5 6">Zn</strain>
    </source>
</reference>
<dbReference type="InterPro" id="IPR002018">
    <property type="entry name" value="CarbesteraseB"/>
</dbReference>
<evidence type="ECO:0000313" key="5">
    <source>
        <dbReference type="EMBL" id="KIM93999.1"/>
    </source>
</evidence>
<dbReference type="EMBL" id="KN832892">
    <property type="protein sequence ID" value="KIM93999.1"/>
    <property type="molecule type" value="Genomic_DNA"/>
</dbReference>
<dbReference type="InterPro" id="IPR029058">
    <property type="entry name" value="AB_hydrolase_fold"/>
</dbReference>
<dbReference type="STRING" id="913774.A0A0C3GRL8"/>
<accession>A0A0C3GRL8</accession>
<evidence type="ECO:0000313" key="6">
    <source>
        <dbReference type="Proteomes" id="UP000054321"/>
    </source>
</evidence>
<dbReference type="AlphaFoldDB" id="A0A0C3GRL8"/>
<name>A0A0C3GRL8_OIDMZ</name>
<dbReference type="PANTHER" id="PTHR43918">
    <property type="entry name" value="ACETYLCHOLINESTERASE"/>
    <property type="match status" value="1"/>
</dbReference>
<reference evidence="6" key="2">
    <citation type="submission" date="2015-01" db="EMBL/GenBank/DDBJ databases">
        <title>Evolutionary Origins and Diversification of the Mycorrhizal Mutualists.</title>
        <authorList>
            <consortium name="DOE Joint Genome Institute"/>
            <consortium name="Mycorrhizal Genomics Consortium"/>
            <person name="Kohler A."/>
            <person name="Kuo A."/>
            <person name="Nagy L.G."/>
            <person name="Floudas D."/>
            <person name="Copeland A."/>
            <person name="Barry K.W."/>
            <person name="Cichocki N."/>
            <person name="Veneault-Fourrey C."/>
            <person name="LaButti K."/>
            <person name="Lindquist E.A."/>
            <person name="Lipzen A."/>
            <person name="Lundell T."/>
            <person name="Morin E."/>
            <person name="Murat C."/>
            <person name="Riley R."/>
            <person name="Ohm R."/>
            <person name="Sun H."/>
            <person name="Tunlid A."/>
            <person name="Henrissat B."/>
            <person name="Grigoriev I.V."/>
            <person name="Hibbett D.S."/>
            <person name="Martin F."/>
        </authorList>
    </citation>
    <scope>NUCLEOTIDE SEQUENCE [LARGE SCALE GENOMIC DNA]</scope>
    <source>
        <strain evidence="6">Zn</strain>
    </source>
</reference>
<dbReference type="OrthoDB" id="408631at2759"/>
<dbReference type="HOGENOM" id="CLU_006586_10_4_1"/>
<dbReference type="GO" id="GO:0052689">
    <property type="term" value="F:carboxylic ester hydrolase activity"/>
    <property type="evidence" value="ECO:0007669"/>
    <property type="project" value="TreeGrafter"/>
</dbReference>
<proteinExistence type="inferred from homology"/>
<feature type="chain" id="PRO_5005111305" description="Carboxylic ester hydrolase" evidence="3">
    <location>
        <begin position="23"/>
        <end position="578"/>
    </location>
</feature>
<evidence type="ECO:0000256" key="3">
    <source>
        <dbReference type="RuleBase" id="RU361235"/>
    </source>
</evidence>
<dbReference type="PANTHER" id="PTHR43918:SF4">
    <property type="entry name" value="CARBOXYLIC ESTER HYDROLASE"/>
    <property type="match status" value="1"/>
</dbReference>
<feature type="domain" description="Carboxylesterase type B" evidence="4">
    <location>
        <begin position="41"/>
        <end position="521"/>
    </location>
</feature>
<keyword evidence="3" id="KW-0732">Signal</keyword>
<evidence type="ECO:0000259" key="4">
    <source>
        <dbReference type="Pfam" id="PF00135"/>
    </source>
</evidence>
<dbReference type="InterPro" id="IPR050654">
    <property type="entry name" value="AChE-related_enzymes"/>
</dbReference>
<protein>
    <recommendedName>
        <fullName evidence="3">Carboxylic ester hydrolase</fullName>
        <ecNumber evidence="3">3.1.1.-</ecNumber>
    </recommendedName>
</protein>
<dbReference type="SUPFAM" id="SSF53474">
    <property type="entry name" value="alpha/beta-Hydrolases"/>
    <property type="match status" value="1"/>
</dbReference>
<dbReference type="Pfam" id="PF00135">
    <property type="entry name" value="COesterase"/>
    <property type="match status" value="1"/>
</dbReference>
<keyword evidence="2 3" id="KW-0378">Hydrolase</keyword>
<dbReference type="ESTHER" id="9pezi-a0a0c3grl8">
    <property type="family name" value="Fungal_carboxylesterase_lipase"/>
</dbReference>
<dbReference type="InterPro" id="IPR019826">
    <property type="entry name" value="Carboxylesterase_B_AS"/>
</dbReference>
<sequence length="578" mass="63139">MLRQLLAIGLLSWACGNLYVAADPLAVDEQLDVTYRGIDRNGIEIFLNIPYGQDTGGANRFKPPQPHIPARGSTIQATSDGPVCPQQLGELGFPIVLTNATNVSEDCLNLNVARPKGVGPNDKLPVMVFIYGGSFWFGQSQEITTAPDALILESVENGLPVIHVVMNYRLGFFGFAQSDALKTEGSENAGLRDQRLALEWVQTNIHNFGGDPNKITIFGQSSGGLAVGLQILAYGGTKPVPFHQGICESQALEPGITGNFTINAMQAVADYVGCNCTDLHSAETIACLRNFDMNTVLDASIQTYTSDIAHNIGDIWLPVVDGDFLPAPPSQLLREHRFANVTTMIGWCQDDLNFFTDFTIKTANDTLNFISSYVPDVDLENVEQLLSLYPVSDFSANQAANLASEFYRAARIFRDILMTCSPIGYGEHMAAAGNDVYFYNWNQTILDPILTKEINQSGLGVVHTSEFAYVFGNLSHYNTDGFPFEPTQEDNALQHRASRSWSTFASTGKPGLKGHNTFQNFVSAFPGTNETFLFVVGGPHEGSSAIDGYQSHPSISSQKLRERCAFINSPEIIRLLGY</sequence>
<dbReference type="InParanoid" id="A0A0C3GRL8"/>
<comment type="similarity">
    <text evidence="1 3">Belongs to the type-B carboxylesterase/lipase family.</text>
</comment>
<dbReference type="PROSITE" id="PS00122">
    <property type="entry name" value="CARBOXYLESTERASE_B_1"/>
    <property type="match status" value="1"/>
</dbReference>
<dbReference type="EC" id="3.1.1.-" evidence="3"/>
<organism evidence="5 6">
    <name type="scientific">Oidiodendron maius (strain Zn)</name>
    <dbReference type="NCBI Taxonomy" id="913774"/>
    <lineage>
        <taxon>Eukaryota</taxon>
        <taxon>Fungi</taxon>
        <taxon>Dikarya</taxon>
        <taxon>Ascomycota</taxon>
        <taxon>Pezizomycotina</taxon>
        <taxon>Leotiomycetes</taxon>
        <taxon>Leotiomycetes incertae sedis</taxon>
        <taxon>Myxotrichaceae</taxon>
        <taxon>Oidiodendron</taxon>
    </lineage>
</organism>
<evidence type="ECO:0000256" key="2">
    <source>
        <dbReference type="ARBA" id="ARBA00022801"/>
    </source>
</evidence>
<gene>
    <name evidence="5" type="ORF">OIDMADRAFT_149629</name>
</gene>
<dbReference type="Gene3D" id="3.40.50.1820">
    <property type="entry name" value="alpha/beta hydrolase"/>
    <property type="match status" value="1"/>
</dbReference>
<evidence type="ECO:0000256" key="1">
    <source>
        <dbReference type="ARBA" id="ARBA00005964"/>
    </source>
</evidence>